<dbReference type="Proteomes" id="UP001429564">
    <property type="component" value="Unassembled WGS sequence"/>
</dbReference>
<protein>
    <recommendedName>
        <fullName evidence="7">Major facilitator superfamily (MFS) profile domain-containing protein</fullName>
    </recommendedName>
</protein>
<evidence type="ECO:0000259" key="7">
    <source>
        <dbReference type="PROSITE" id="PS50850"/>
    </source>
</evidence>
<dbReference type="EMBL" id="QHLQ01000008">
    <property type="protein sequence ID" value="NIZ61238.1"/>
    <property type="molecule type" value="Genomic_DNA"/>
</dbReference>
<gene>
    <name evidence="8" type="ORF">DL239_09645</name>
</gene>
<feature type="transmembrane region" description="Helical" evidence="6">
    <location>
        <begin position="762"/>
        <end position="785"/>
    </location>
</feature>
<dbReference type="Gene3D" id="1.20.1250.20">
    <property type="entry name" value="MFS general substrate transporter like domains"/>
    <property type="match status" value="1"/>
</dbReference>
<evidence type="ECO:0000256" key="5">
    <source>
        <dbReference type="ARBA" id="ARBA00023136"/>
    </source>
</evidence>
<dbReference type="InterPro" id="IPR011701">
    <property type="entry name" value="MFS"/>
</dbReference>
<dbReference type="SUPFAM" id="SSF103473">
    <property type="entry name" value="MFS general substrate transporter"/>
    <property type="match status" value="1"/>
</dbReference>
<feature type="transmembrane region" description="Helical" evidence="6">
    <location>
        <begin position="248"/>
        <end position="269"/>
    </location>
</feature>
<evidence type="ECO:0000256" key="6">
    <source>
        <dbReference type="SAM" id="Phobius"/>
    </source>
</evidence>
<keyword evidence="3 6" id="KW-0812">Transmembrane</keyword>
<feature type="transmembrane region" description="Helical" evidence="6">
    <location>
        <begin position="465"/>
        <end position="486"/>
    </location>
</feature>
<comment type="subcellular location">
    <subcellularLocation>
        <location evidence="1">Membrane</location>
        <topology evidence="1">Multi-pass membrane protein</topology>
    </subcellularLocation>
</comment>
<feature type="transmembrane region" description="Helical" evidence="6">
    <location>
        <begin position="373"/>
        <end position="397"/>
    </location>
</feature>
<evidence type="ECO:0000256" key="4">
    <source>
        <dbReference type="ARBA" id="ARBA00022989"/>
    </source>
</evidence>
<evidence type="ECO:0000256" key="1">
    <source>
        <dbReference type="ARBA" id="ARBA00004141"/>
    </source>
</evidence>
<evidence type="ECO:0000256" key="2">
    <source>
        <dbReference type="ARBA" id="ARBA00022448"/>
    </source>
</evidence>
<dbReference type="PANTHER" id="PTHR23506">
    <property type="entry name" value="GH10249P"/>
    <property type="match status" value="1"/>
</dbReference>
<name>A0ABX0W6F6_9RHOB</name>
<feature type="transmembrane region" description="Helical" evidence="6">
    <location>
        <begin position="501"/>
        <end position="521"/>
    </location>
</feature>
<dbReference type="InterPro" id="IPR050930">
    <property type="entry name" value="MFS_Vesicular_Transporter"/>
</dbReference>
<proteinExistence type="predicted"/>
<keyword evidence="5 6" id="KW-0472">Membrane</keyword>
<feature type="transmembrane region" description="Helical" evidence="6">
    <location>
        <begin position="834"/>
        <end position="853"/>
    </location>
</feature>
<feature type="transmembrane region" description="Helical" evidence="6">
    <location>
        <begin position="593"/>
        <end position="614"/>
    </location>
</feature>
<accession>A0ABX0W6F6</accession>
<feature type="transmembrane region" description="Helical" evidence="6">
    <location>
        <begin position="806"/>
        <end position="828"/>
    </location>
</feature>
<keyword evidence="4 6" id="KW-1133">Transmembrane helix</keyword>
<dbReference type="RefSeq" id="WP_206188416.1">
    <property type="nucleotide sequence ID" value="NZ_QHLQ01000008.1"/>
</dbReference>
<feature type="transmembrane region" description="Helical" evidence="6">
    <location>
        <begin position="620"/>
        <end position="639"/>
    </location>
</feature>
<dbReference type="InterPro" id="IPR020846">
    <property type="entry name" value="MFS_dom"/>
</dbReference>
<dbReference type="InterPro" id="IPR036259">
    <property type="entry name" value="MFS_trans_sf"/>
</dbReference>
<keyword evidence="9" id="KW-1185">Reference proteome</keyword>
<feature type="transmembrane region" description="Helical" evidence="6">
    <location>
        <begin position="737"/>
        <end position="756"/>
    </location>
</feature>
<feature type="transmembrane region" description="Helical" evidence="6">
    <location>
        <begin position="706"/>
        <end position="725"/>
    </location>
</feature>
<organism evidence="8 9">
    <name type="scientific">Parasedimentitalea denitrificans</name>
    <dbReference type="NCBI Taxonomy" id="2211118"/>
    <lineage>
        <taxon>Bacteria</taxon>
        <taxon>Pseudomonadati</taxon>
        <taxon>Pseudomonadota</taxon>
        <taxon>Alphaproteobacteria</taxon>
        <taxon>Rhodobacterales</taxon>
        <taxon>Paracoccaceae</taxon>
        <taxon>Parasedimentitalea</taxon>
    </lineage>
</organism>
<evidence type="ECO:0000256" key="3">
    <source>
        <dbReference type="ARBA" id="ARBA00022692"/>
    </source>
</evidence>
<feature type="transmembrane region" description="Helical" evidence="6">
    <location>
        <begin position="533"/>
        <end position="557"/>
    </location>
</feature>
<dbReference type="Pfam" id="PF07690">
    <property type="entry name" value="MFS_1"/>
    <property type="match status" value="1"/>
</dbReference>
<evidence type="ECO:0000313" key="8">
    <source>
        <dbReference type="EMBL" id="NIZ61238.1"/>
    </source>
</evidence>
<evidence type="ECO:0000313" key="9">
    <source>
        <dbReference type="Proteomes" id="UP001429564"/>
    </source>
</evidence>
<sequence>MKIHRWLTILACLYLGLATLVFSSVASLQQSKTHSQLIRDRLAISVKGASRPFETVISLGLPVSMLRNRAEVLARAIQIDPSIYNVVLFNPSGIIVEQAVTSSQNAVSESVLKALRRSEYPDWSTQTESHLIAGHSIYTTSGQVVGAIYASYPLTELTKLSWNFRWTMLKFSALACILGGFLSWLAFKALLRPSESETLLAAEADISGAEEALVGASADLNVTNSLPVQLQALHNSDFNRHLNRRTSAVFASLTLVTLVGLAWVSHAVLSKSLVPELDRRAALVAHTLTENVKTAIEAGIPADQLVGLKAALQDMQARFPEVRSISISLSGIETSVGSPTGRTYREVVQFSPYDTGVVSVSSDPRMLTRQFRALFLDLSVIVVFTALLAVEIATILLSKSLIGPISGLAVVARSVLDGRRNLVFSPKWPAELRLRAQRLNTAILASAPNGAASVHRLRLASLADVRLGLFLFAVADEAPLSFFVLFMQDLPNDLAFVPSELAISLPFAGYLISALICAPLARPLGQKIGYRQLFITAALLTAVAKIGLLSAPSILVATLWQSLNGALFVLAMLACQDYLLDLLPSKERVRSMAIFRAVLFSGVFAGTAIGGILADRIGEPAVFAFCAGLATIAAVLIWMQMAPLGEVFGSVDEDQRLSLGFLKCFGDWRFVLFALGVIAPQAIIDHVFISYLLALLMDDAGASIRMIAQVMMLFFLALTLAGQAAGHIKFVSTAPQACAGLGTLAAGAVIWHIGAAPSFEGLLFVAVVSGAALGLSAGPITAIVVHLSQTSLSHLGLTNVLGMVRVLERAGAAAAMVSAGAFAASFGFERTTSMIGIYACFAAAGFVVVTIATRPADRVATSRKE</sequence>
<comment type="caution">
    <text evidence="8">The sequence shown here is derived from an EMBL/GenBank/DDBJ whole genome shotgun (WGS) entry which is preliminary data.</text>
</comment>
<keyword evidence="2" id="KW-0813">Transport</keyword>
<dbReference type="PANTHER" id="PTHR23506:SF23">
    <property type="entry name" value="GH10249P"/>
    <property type="match status" value="1"/>
</dbReference>
<dbReference type="PROSITE" id="PS50850">
    <property type="entry name" value="MFS"/>
    <property type="match status" value="1"/>
</dbReference>
<feature type="transmembrane region" description="Helical" evidence="6">
    <location>
        <begin position="166"/>
        <end position="187"/>
    </location>
</feature>
<feature type="domain" description="Major facilitator superfamily (MFS) profile" evidence="7">
    <location>
        <begin position="461"/>
        <end position="865"/>
    </location>
</feature>
<feature type="transmembrane region" description="Helical" evidence="6">
    <location>
        <begin position="670"/>
        <end position="694"/>
    </location>
</feature>
<reference evidence="8 9" key="1">
    <citation type="submission" date="2018-05" db="EMBL/GenBank/DDBJ databases">
        <authorList>
            <person name="Zhang Y.-J."/>
        </authorList>
    </citation>
    <scope>NUCLEOTIDE SEQUENCE [LARGE SCALE GENOMIC DNA]</scope>
    <source>
        <strain evidence="8 9">CY04</strain>
    </source>
</reference>